<dbReference type="InterPro" id="IPR029063">
    <property type="entry name" value="SAM-dependent_MTases_sf"/>
</dbReference>
<dbReference type="GO" id="GO:0008276">
    <property type="term" value="F:protein methyltransferase activity"/>
    <property type="evidence" value="ECO:0007669"/>
    <property type="project" value="InterPro"/>
</dbReference>
<dbReference type="Pfam" id="PF13847">
    <property type="entry name" value="Methyltransf_31"/>
    <property type="match status" value="1"/>
</dbReference>
<proteinExistence type="predicted"/>
<sequence>MTIKQALIKAIQLLKEKTPHLDAELLLSHILNKPKEYFYAHGEKELSPILYKKFINLINKRADQNTPIAYLTGEKYFFGIKFKINNNVLVPRPETELMVEEALNIHNKNKHVLIADIGTGSGCIIISLAKNIKRASTKFIGVDISKSTLDVAKENGKKNKKISFLQGDLLSPVIHLMNPGLSSLRSESQDDRYKKIKTLIITANLPYLTTLQVKNSPSVQSEPKLALISGYDGLKHYKQLFTQTKQLLRFYNGKIYILCEIDPSQTTKIKKLAQNELSELKYRIKKDLSGKNRFFILTLAS</sequence>
<dbReference type="AlphaFoldDB" id="A0A1F5TNA6"/>
<feature type="domain" description="Release factor glutamine methyltransferase N-terminal" evidence="5">
    <location>
        <begin position="5"/>
        <end position="73"/>
    </location>
</feature>
<dbReference type="Proteomes" id="UP000177579">
    <property type="component" value="Unassembled WGS sequence"/>
</dbReference>
<comment type="caution">
    <text evidence="6">The sequence shown here is derived from an EMBL/GenBank/DDBJ whole genome shotgun (WGS) entry which is preliminary data.</text>
</comment>
<dbReference type="GO" id="GO:0032259">
    <property type="term" value="P:methylation"/>
    <property type="evidence" value="ECO:0007669"/>
    <property type="project" value="UniProtKB-KW"/>
</dbReference>
<name>A0A1F5TNA6_9BACT</name>
<dbReference type="InterPro" id="IPR050320">
    <property type="entry name" value="N5-glutamine_MTase"/>
</dbReference>
<dbReference type="InterPro" id="IPR004556">
    <property type="entry name" value="HemK-like"/>
</dbReference>
<dbReference type="NCBIfam" id="TIGR00536">
    <property type="entry name" value="hemK_fam"/>
    <property type="match status" value="1"/>
</dbReference>
<evidence type="ECO:0000313" key="6">
    <source>
        <dbReference type="EMBL" id="OGF40378.1"/>
    </source>
</evidence>
<dbReference type="InterPro" id="IPR025714">
    <property type="entry name" value="Methyltranfer_dom"/>
</dbReference>
<evidence type="ECO:0000259" key="5">
    <source>
        <dbReference type="Pfam" id="PF17827"/>
    </source>
</evidence>
<keyword evidence="2 6" id="KW-0808">Transferase</keyword>
<dbReference type="InterPro" id="IPR040758">
    <property type="entry name" value="PrmC_N"/>
</dbReference>
<dbReference type="NCBIfam" id="TIGR03534">
    <property type="entry name" value="RF_mod_PrmC"/>
    <property type="match status" value="1"/>
</dbReference>
<dbReference type="Gene3D" id="1.10.8.10">
    <property type="entry name" value="DNA helicase RuvA subunit, C-terminal domain"/>
    <property type="match status" value="1"/>
</dbReference>
<organism evidence="6 7">
    <name type="scientific">Candidatus Falkowbacteria bacterium RIFOXYD2_FULL_34_120</name>
    <dbReference type="NCBI Taxonomy" id="1798007"/>
    <lineage>
        <taxon>Bacteria</taxon>
        <taxon>Candidatus Falkowiibacteriota</taxon>
    </lineage>
</organism>
<dbReference type="InterPro" id="IPR019874">
    <property type="entry name" value="RF_methyltr_PrmC"/>
</dbReference>
<dbReference type="CDD" id="cd02440">
    <property type="entry name" value="AdoMet_MTases"/>
    <property type="match status" value="1"/>
</dbReference>
<dbReference type="PANTHER" id="PTHR18895:SF74">
    <property type="entry name" value="MTRF1L RELEASE FACTOR GLUTAMINE METHYLTRANSFERASE"/>
    <property type="match status" value="1"/>
</dbReference>
<keyword evidence="1 6" id="KW-0489">Methyltransferase</keyword>
<evidence type="ECO:0000259" key="4">
    <source>
        <dbReference type="Pfam" id="PF13847"/>
    </source>
</evidence>
<gene>
    <name evidence="6" type="ORF">A2531_00155</name>
</gene>
<evidence type="ECO:0000256" key="3">
    <source>
        <dbReference type="ARBA" id="ARBA00022691"/>
    </source>
</evidence>
<accession>A0A1F5TNA6</accession>
<dbReference type="EMBL" id="MFGO01000030">
    <property type="protein sequence ID" value="OGF40378.1"/>
    <property type="molecule type" value="Genomic_DNA"/>
</dbReference>
<evidence type="ECO:0000256" key="1">
    <source>
        <dbReference type="ARBA" id="ARBA00022603"/>
    </source>
</evidence>
<evidence type="ECO:0000256" key="2">
    <source>
        <dbReference type="ARBA" id="ARBA00022679"/>
    </source>
</evidence>
<dbReference type="PANTHER" id="PTHR18895">
    <property type="entry name" value="HEMK METHYLTRANSFERASE"/>
    <property type="match status" value="1"/>
</dbReference>
<evidence type="ECO:0000313" key="7">
    <source>
        <dbReference type="Proteomes" id="UP000177579"/>
    </source>
</evidence>
<keyword evidence="3" id="KW-0949">S-adenosyl-L-methionine</keyword>
<dbReference type="Pfam" id="PF17827">
    <property type="entry name" value="PrmC_N"/>
    <property type="match status" value="1"/>
</dbReference>
<dbReference type="Gene3D" id="3.40.50.150">
    <property type="entry name" value="Vaccinia Virus protein VP39"/>
    <property type="match status" value="1"/>
</dbReference>
<dbReference type="SUPFAM" id="SSF53335">
    <property type="entry name" value="S-adenosyl-L-methionine-dependent methyltransferases"/>
    <property type="match status" value="1"/>
</dbReference>
<feature type="domain" description="Methyltransferase" evidence="4">
    <location>
        <begin position="109"/>
        <end position="169"/>
    </location>
</feature>
<protein>
    <submittedName>
        <fullName evidence="6">Protein-(Glutamine-N5) methyltransferase, release factor-specific</fullName>
    </submittedName>
</protein>
<reference evidence="6 7" key="1">
    <citation type="journal article" date="2016" name="Nat. Commun.">
        <title>Thousands of microbial genomes shed light on interconnected biogeochemical processes in an aquifer system.</title>
        <authorList>
            <person name="Anantharaman K."/>
            <person name="Brown C.T."/>
            <person name="Hug L.A."/>
            <person name="Sharon I."/>
            <person name="Castelle C.J."/>
            <person name="Probst A.J."/>
            <person name="Thomas B.C."/>
            <person name="Singh A."/>
            <person name="Wilkins M.J."/>
            <person name="Karaoz U."/>
            <person name="Brodie E.L."/>
            <person name="Williams K.H."/>
            <person name="Hubbard S.S."/>
            <person name="Banfield J.F."/>
        </authorList>
    </citation>
    <scope>NUCLEOTIDE SEQUENCE [LARGE SCALE GENOMIC DNA]</scope>
</reference>